<evidence type="ECO:0000313" key="4">
    <source>
        <dbReference type="EMBL" id="MDI3420631.1"/>
    </source>
</evidence>
<dbReference type="Proteomes" id="UP001237105">
    <property type="component" value="Unassembled WGS sequence"/>
</dbReference>
<sequence>MDSGVDGETGRATYPGNGEAGRRTPPGRGLQRRAFLVGSAGVLAGCTLQPQAADDPRPPGAGEKGCLPLAVKVDNVGPARPHTGLDRADVVHVEQVESGLSRFLAVYATGRLPEAVGPVRSARESDLDLLGQYGRPVLAYSGAQSKLRPLIAAAPLEPRTPSQAEGAFYRAPDRPAPHNLYVRPARLDPRPAACDPASFGFRVGPRPPDGKDTPRHTVRYPAARFGFVWSAEDERWRVELDGEPSALTPSTVLVQYTRIRDSRFQDRWGSVSPFTETTGSGRVLLLRNGRAYDGRWTRTAKDRPTDYRTEDGRRLYCAKGQIWVVYVKE</sequence>
<reference evidence="4 5" key="1">
    <citation type="submission" date="2023-05" db="EMBL/GenBank/DDBJ databases">
        <title>Draft genome sequence of Streptomyces sp. B-S-A12 isolated from a cave soil in Thailand.</title>
        <authorList>
            <person name="Chamroensaksri N."/>
            <person name="Muangham S."/>
        </authorList>
    </citation>
    <scope>NUCLEOTIDE SEQUENCE [LARGE SCALE GENOMIC DNA]</scope>
    <source>
        <strain evidence="4 5">B-S-A12</strain>
    </source>
</reference>
<feature type="region of interest" description="Disordered" evidence="1">
    <location>
        <begin position="1"/>
        <end position="29"/>
    </location>
</feature>
<evidence type="ECO:0000313" key="5">
    <source>
        <dbReference type="Proteomes" id="UP001237105"/>
    </source>
</evidence>
<dbReference type="SUPFAM" id="SSF159774">
    <property type="entry name" value="YerB-like"/>
    <property type="match status" value="1"/>
</dbReference>
<evidence type="ECO:0000256" key="1">
    <source>
        <dbReference type="SAM" id="MobiDB-lite"/>
    </source>
</evidence>
<gene>
    <name evidence="4" type="ORF">QIT00_19085</name>
</gene>
<evidence type="ECO:0000259" key="3">
    <source>
        <dbReference type="Pfam" id="PF17479"/>
    </source>
</evidence>
<feature type="domain" description="DUF3048" evidence="2">
    <location>
        <begin position="67"/>
        <end position="188"/>
    </location>
</feature>
<feature type="region of interest" description="Disordered" evidence="1">
    <location>
        <begin position="198"/>
        <end position="217"/>
    </location>
</feature>
<proteinExistence type="predicted"/>
<organism evidence="4 5">
    <name type="scientific">Streptomyces luteolus</name>
    <dbReference type="NCBI Taxonomy" id="3043615"/>
    <lineage>
        <taxon>Bacteria</taxon>
        <taxon>Bacillati</taxon>
        <taxon>Actinomycetota</taxon>
        <taxon>Actinomycetes</taxon>
        <taxon>Kitasatosporales</taxon>
        <taxon>Streptomycetaceae</taxon>
        <taxon>Streptomyces</taxon>
    </lineage>
</organism>
<dbReference type="Pfam" id="PF11258">
    <property type="entry name" value="DUF3048"/>
    <property type="match status" value="1"/>
</dbReference>
<accession>A0ABT6SZ06</accession>
<dbReference type="InterPro" id="IPR021416">
    <property type="entry name" value="DUF3048_N"/>
</dbReference>
<protein>
    <submittedName>
        <fullName evidence="4">DUF3048 domain-containing protein</fullName>
    </submittedName>
</protein>
<feature type="domain" description="DUF3048" evidence="3">
    <location>
        <begin position="217"/>
        <end position="324"/>
    </location>
</feature>
<dbReference type="Pfam" id="PF17479">
    <property type="entry name" value="DUF3048_C"/>
    <property type="match status" value="1"/>
</dbReference>
<dbReference type="InterPro" id="IPR035328">
    <property type="entry name" value="DUF3048_C"/>
</dbReference>
<name>A0ABT6SZ06_9ACTN</name>
<dbReference type="RefSeq" id="WP_282536506.1">
    <property type="nucleotide sequence ID" value="NZ_JASCIS010000018.1"/>
</dbReference>
<comment type="caution">
    <text evidence="4">The sequence shown here is derived from an EMBL/GenBank/DDBJ whole genome shotgun (WGS) entry which is preliminary data.</text>
</comment>
<keyword evidence="5" id="KW-1185">Reference proteome</keyword>
<dbReference type="EMBL" id="JASCIS010000018">
    <property type="protein sequence ID" value="MDI3420631.1"/>
    <property type="molecule type" value="Genomic_DNA"/>
</dbReference>
<evidence type="ECO:0000259" key="2">
    <source>
        <dbReference type="Pfam" id="PF11258"/>
    </source>
</evidence>
<dbReference type="InterPro" id="IPR023158">
    <property type="entry name" value="YerB-like_sf"/>
</dbReference>
<dbReference type="Gene3D" id="3.50.90.10">
    <property type="entry name" value="YerB-like"/>
    <property type="match status" value="1"/>
</dbReference>